<gene>
    <name evidence="12" type="ORF">TCLT_LOCUS10210</name>
</gene>
<dbReference type="Gene3D" id="1.10.510.10">
    <property type="entry name" value="Transferase(Phosphotransferase) domain 1"/>
    <property type="match status" value="1"/>
</dbReference>
<dbReference type="GO" id="GO:0005634">
    <property type="term" value="C:nucleus"/>
    <property type="evidence" value="ECO:0007669"/>
    <property type="project" value="TreeGrafter"/>
</dbReference>
<dbReference type="Pfam" id="PF12330">
    <property type="entry name" value="Haspin_kinase"/>
    <property type="match status" value="1"/>
</dbReference>
<keyword evidence="10" id="KW-0812">Transmembrane</keyword>
<evidence type="ECO:0000256" key="10">
    <source>
        <dbReference type="SAM" id="Phobius"/>
    </source>
</evidence>
<sequence length="260" mass="30755">SENDEYNKSERETSTARVPECNPAPEPIKRKLKLRSTFYVFIFYPKSLISAWEEFDKQFQSENDHPRIFNSYQHYLLLAFEDGGTDLEKYVSNISQAYSIIYQVITALSVAEHRLSFEHRDLHCGNIMIKNVEAYYADCKINLLTHGVELKIIDFTLSRMSKGTSTIFFDLAKDNEIFSGENCLQFDIYRAMRKANMNNWFPFYPVTNVMWIIYLVRYVYDSLVNKNIGSHRERQIFIHHFRDLHRFGNSHSFISLHSRI</sequence>
<dbReference type="GO" id="GO:0035556">
    <property type="term" value="P:intracellular signal transduction"/>
    <property type="evidence" value="ECO:0007669"/>
    <property type="project" value="TreeGrafter"/>
</dbReference>
<organism evidence="14">
    <name type="scientific">Thelazia callipaeda</name>
    <name type="common">Oriental eyeworm</name>
    <name type="synonym">Parasitic nematode</name>
    <dbReference type="NCBI Taxonomy" id="103827"/>
    <lineage>
        <taxon>Eukaryota</taxon>
        <taxon>Metazoa</taxon>
        <taxon>Ecdysozoa</taxon>
        <taxon>Nematoda</taxon>
        <taxon>Chromadorea</taxon>
        <taxon>Rhabditida</taxon>
        <taxon>Spirurina</taxon>
        <taxon>Spiruromorpha</taxon>
        <taxon>Thelazioidea</taxon>
        <taxon>Thelaziidae</taxon>
        <taxon>Thelazia</taxon>
    </lineage>
</organism>
<protein>
    <recommendedName>
        <fullName evidence="1">non-specific serine/threonine protein kinase</fullName>
        <ecNumber evidence="1">2.7.11.1</ecNumber>
    </recommendedName>
</protein>
<dbReference type="EC" id="2.7.11.1" evidence="1"/>
<dbReference type="STRING" id="103827.A0A0N5DAL8"/>
<evidence type="ECO:0000256" key="5">
    <source>
        <dbReference type="ARBA" id="ARBA00022777"/>
    </source>
</evidence>
<keyword evidence="5" id="KW-0418">Kinase</keyword>
<dbReference type="AlphaFoldDB" id="A0A0N5DAL8"/>
<evidence type="ECO:0000313" key="13">
    <source>
        <dbReference type="Proteomes" id="UP000276776"/>
    </source>
</evidence>
<evidence type="ECO:0000256" key="7">
    <source>
        <dbReference type="ARBA" id="ARBA00047899"/>
    </source>
</evidence>
<keyword evidence="13" id="KW-1185">Reference proteome</keyword>
<dbReference type="PANTHER" id="PTHR24419:SF18">
    <property type="entry name" value="SERINE_THREONINE-PROTEIN KINASE HASPIN"/>
    <property type="match status" value="1"/>
</dbReference>
<keyword evidence="4" id="KW-0547">Nucleotide-binding</keyword>
<keyword evidence="6" id="KW-0067">ATP-binding</keyword>
<comment type="catalytic activity">
    <reaction evidence="7">
        <text>L-threonyl-[protein] + ATP = O-phospho-L-threonyl-[protein] + ADP + H(+)</text>
        <dbReference type="Rhea" id="RHEA:46608"/>
        <dbReference type="Rhea" id="RHEA-COMP:11060"/>
        <dbReference type="Rhea" id="RHEA-COMP:11605"/>
        <dbReference type="ChEBI" id="CHEBI:15378"/>
        <dbReference type="ChEBI" id="CHEBI:30013"/>
        <dbReference type="ChEBI" id="CHEBI:30616"/>
        <dbReference type="ChEBI" id="CHEBI:61977"/>
        <dbReference type="ChEBI" id="CHEBI:456216"/>
        <dbReference type="EC" id="2.7.11.1"/>
    </reaction>
</comment>
<evidence type="ECO:0000256" key="8">
    <source>
        <dbReference type="ARBA" id="ARBA00048679"/>
    </source>
</evidence>
<dbReference type="PANTHER" id="PTHR24419">
    <property type="entry name" value="INTERLEUKIN-1 RECEPTOR-ASSOCIATED KINASE"/>
    <property type="match status" value="1"/>
</dbReference>
<reference evidence="12 13" key="2">
    <citation type="submission" date="2018-11" db="EMBL/GenBank/DDBJ databases">
        <authorList>
            <consortium name="Pathogen Informatics"/>
        </authorList>
    </citation>
    <scope>NUCLEOTIDE SEQUENCE [LARGE SCALE GENOMIC DNA]</scope>
</reference>
<evidence type="ECO:0000256" key="1">
    <source>
        <dbReference type="ARBA" id="ARBA00012513"/>
    </source>
</evidence>
<evidence type="ECO:0000259" key="11">
    <source>
        <dbReference type="SMART" id="SM01331"/>
    </source>
</evidence>
<dbReference type="OrthoDB" id="21018at2759"/>
<evidence type="ECO:0000313" key="14">
    <source>
        <dbReference type="WBParaSite" id="TCLT_0001022101-mRNA-1"/>
    </source>
</evidence>
<reference evidence="14" key="1">
    <citation type="submission" date="2017-02" db="UniProtKB">
        <authorList>
            <consortium name="WormBaseParasite"/>
        </authorList>
    </citation>
    <scope>IDENTIFICATION</scope>
</reference>
<name>A0A0N5DAL8_THECL</name>
<dbReference type="SUPFAM" id="SSF56112">
    <property type="entry name" value="Protein kinase-like (PK-like)"/>
    <property type="match status" value="1"/>
</dbReference>
<evidence type="ECO:0000256" key="9">
    <source>
        <dbReference type="SAM" id="MobiDB-lite"/>
    </source>
</evidence>
<dbReference type="SMART" id="SM01331">
    <property type="entry name" value="DUF3635"/>
    <property type="match status" value="1"/>
</dbReference>
<dbReference type="Proteomes" id="UP000276776">
    <property type="component" value="Unassembled WGS sequence"/>
</dbReference>
<evidence type="ECO:0000256" key="3">
    <source>
        <dbReference type="ARBA" id="ARBA00022679"/>
    </source>
</evidence>
<dbReference type="GO" id="GO:0005524">
    <property type="term" value="F:ATP binding"/>
    <property type="evidence" value="ECO:0007669"/>
    <property type="project" value="UniProtKB-KW"/>
</dbReference>
<dbReference type="GO" id="GO:0000278">
    <property type="term" value="P:mitotic cell cycle"/>
    <property type="evidence" value="ECO:0007669"/>
    <property type="project" value="TreeGrafter"/>
</dbReference>
<keyword evidence="3" id="KW-0808">Transferase</keyword>
<proteinExistence type="predicted"/>
<dbReference type="InterPro" id="IPR011009">
    <property type="entry name" value="Kinase-like_dom_sf"/>
</dbReference>
<dbReference type="GO" id="GO:0072354">
    <property type="term" value="F:histone H3T3 kinase activity"/>
    <property type="evidence" value="ECO:0007669"/>
    <property type="project" value="TreeGrafter"/>
</dbReference>
<evidence type="ECO:0000256" key="2">
    <source>
        <dbReference type="ARBA" id="ARBA00022527"/>
    </source>
</evidence>
<dbReference type="EMBL" id="UYYF01005017">
    <property type="protein sequence ID" value="VDN07890.1"/>
    <property type="molecule type" value="Genomic_DNA"/>
</dbReference>
<feature type="transmembrane region" description="Helical" evidence="10">
    <location>
        <begin position="200"/>
        <end position="220"/>
    </location>
</feature>
<keyword evidence="10" id="KW-0472">Membrane</keyword>
<feature type="region of interest" description="Disordered" evidence="9">
    <location>
        <begin position="1"/>
        <end position="22"/>
    </location>
</feature>
<evidence type="ECO:0000256" key="4">
    <source>
        <dbReference type="ARBA" id="ARBA00022741"/>
    </source>
</evidence>
<comment type="catalytic activity">
    <reaction evidence="8">
        <text>L-seryl-[protein] + ATP = O-phospho-L-seryl-[protein] + ADP + H(+)</text>
        <dbReference type="Rhea" id="RHEA:17989"/>
        <dbReference type="Rhea" id="RHEA-COMP:9863"/>
        <dbReference type="Rhea" id="RHEA-COMP:11604"/>
        <dbReference type="ChEBI" id="CHEBI:15378"/>
        <dbReference type="ChEBI" id="CHEBI:29999"/>
        <dbReference type="ChEBI" id="CHEBI:30616"/>
        <dbReference type="ChEBI" id="CHEBI:83421"/>
        <dbReference type="ChEBI" id="CHEBI:456216"/>
        <dbReference type="EC" id="2.7.11.1"/>
    </reaction>
</comment>
<evidence type="ECO:0000256" key="6">
    <source>
        <dbReference type="ARBA" id="ARBA00022840"/>
    </source>
</evidence>
<keyword evidence="10" id="KW-1133">Transmembrane helix</keyword>
<accession>A0A0N5DAL8</accession>
<dbReference type="InterPro" id="IPR024604">
    <property type="entry name" value="GSG2_C"/>
</dbReference>
<dbReference type="Gene3D" id="3.30.200.20">
    <property type="entry name" value="Phosphorylase Kinase, domain 1"/>
    <property type="match status" value="1"/>
</dbReference>
<feature type="domain" description="Serine/threonine-protein kinase haspin C-terminal" evidence="11">
    <location>
        <begin position="175"/>
        <end position="257"/>
    </location>
</feature>
<keyword evidence="2" id="KW-0723">Serine/threonine-protein kinase</keyword>
<dbReference type="GO" id="GO:0005737">
    <property type="term" value="C:cytoplasm"/>
    <property type="evidence" value="ECO:0007669"/>
    <property type="project" value="TreeGrafter"/>
</dbReference>
<dbReference type="WBParaSite" id="TCLT_0001022101-mRNA-1">
    <property type="protein sequence ID" value="TCLT_0001022101-mRNA-1"/>
    <property type="gene ID" value="TCLT_0001022101"/>
</dbReference>
<feature type="compositionally biased region" description="Basic and acidic residues" evidence="9">
    <location>
        <begin position="1"/>
        <end position="14"/>
    </location>
</feature>
<evidence type="ECO:0000313" key="12">
    <source>
        <dbReference type="EMBL" id="VDN07890.1"/>
    </source>
</evidence>